<keyword evidence="5" id="KW-0472">Membrane</keyword>
<sequence length="518" mass="59076">MVKLTNLSFLLMLSFSSAYKILVVFPYPGKSHTILGEGFVKHLVKAGHEITYITPIPIKNPPKGLRQIDVSSNKEIFEVMSHVLSFEMVLKKEIDLTDMRSMVRIVYDIANQTLWNENVQKLMHDPNEEFDLVIAEWLYTELYCGFAAVFNCPFIWSSSMDPHGLVLELIDEHPNPAYTTNHVSSFEAPFTFSQRVEELWGIIYTKYVKWAYLNDHENQIFREGYGPAVAKRGRALPSLYEVSHNASLMFGNSHFSSGRPVRLPQNYIPIAGYHIDDEVKPLPKDIQDIMDSAQHGVIYFSMGSMIKSSSMPDEIKQGFLKMFGSLKQTVIWKFEEVLPNLPKNVHILKWAPQQSILAHPNCLLFISHGGLLSTSEALHYGVPIIGIPMFADQFINVDRAMKKGFALKVDIVEDMTVHLKAAIEEILGNPRYHERMKELSFIYHHRTVTPGQAILHWVDHVIKTRGALHLRSPALDVPFYQKIYLDLITLIAVATIVLFRIAKRLVCKSAVTKKVKKN</sequence>
<dbReference type="PANTHER" id="PTHR48043">
    <property type="entry name" value="EG:EG0003.4 PROTEIN-RELATED"/>
    <property type="match status" value="1"/>
</dbReference>
<keyword evidence="5" id="KW-0732">Signal</keyword>
<evidence type="ECO:0000256" key="3">
    <source>
        <dbReference type="ARBA" id="ARBA00022679"/>
    </source>
</evidence>
<dbReference type="PROSITE" id="PS00375">
    <property type="entry name" value="UDPGT"/>
    <property type="match status" value="1"/>
</dbReference>
<evidence type="ECO:0000256" key="2">
    <source>
        <dbReference type="ARBA" id="ARBA00022676"/>
    </source>
</evidence>
<name>A0A7H1CRG8_OSTFU</name>
<reference evidence="6" key="1">
    <citation type="submission" date="2020-03" db="EMBL/GenBank/DDBJ databases">
        <title>Analysis of the UDP-glycosyltransferase gene family in the antennae of Ostrinia furnacalis.</title>
        <authorList>
            <person name="Liu S."/>
        </authorList>
    </citation>
    <scope>NUCLEOTIDE SEQUENCE</scope>
    <source>
        <strain evidence="6">HF</strain>
    </source>
</reference>
<evidence type="ECO:0000256" key="4">
    <source>
        <dbReference type="RuleBase" id="RU003718"/>
    </source>
</evidence>
<feature type="transmembrane region" description="Helical" evidence="5">
    <location>
        <begin position="483"/>
        <end position="502"/>
    </location>
</feature>
<dbReference type="SUPFAM" id="SSF53756">
    <property type="entry name" value="UDP-Glycosyltransferase/glycogen phosphorylase"/>
    <property type="match status" value="1"/>
</dbReference>
<keyword evidence="5" id="KW-0812">Transmembrane</keyword>
<feature type="signal peptide" evidence="5">
    <location>
        <begin position="1"/>
        <end position="18"/>
    </location>
</feature>
<dbReference type="Pfam" id="PF00201">
    <property type="entry name" value="UDPGT"/>
    <property type="match status" value="1"/>
</dbReference>
<protein>
    <recommendedName>
        <fullName evidence="5">UDP-glucuronosyltransferase</fullName>
        <ecNumber evidence="5">2.4.1.17</ecNumber>
    </recommendedName>
</protein>
<comment type="similarity">
    <text evidence="1 4">Belongs to the UDP-glycosyltransferase family.</text>
</comment>
<keyword evidence="5" id="KW-1133">Transmembrane helix</keyword>
<dbReference type="CDD" id="cd03784">
    <property type="entry name" value="GT1_Gtf-like"/>
    <property type="match status" value="1"/>
</dbReference>
<evidence type="ECO:0000313" key="6">
    <source>
        <dbReference type="EMBL" id="QNS26326.1"/>
    </source>
</evidence>
<dbReference type="InterPro" id="IPR035595">
    <property type="entry name" value="UDP_glycos_trans_CS"/>
</dbReference>
<dbReference type="EMBL" id="MT215182">
    <property type="protein sequence ID" value="QNS26326.1"/>
    <property type="molecule type" value="mRNA"/>
</dbReference>
<evidence type="ECO:0000256" key="1">
    <source>
        <dbReference type="ARBA" id="ARBA00009995"/>
    </source>
</evidence>
<dbReference type="InterPro" id="IPR050271">
    <property type="entry name" value="UDP-glycosyltransferase"/>
</dbReference>
<dbReference type="FunFam" id="3.40.50.2000:FF:000050">
    <property type="entry name" value="UDP-glucuronosyltransferase"/>
    <property type="match status" value="1"/>
</dbReference>
<proteinExistence type="evidence at transcript level"/>
<accession>A0A7H1CRG8</accession>
<comment type="catalytic activity">
    <reaction evidence="5">
        <text>glucuronate acceptor + UDP-alpha-D-glucuronate = acceptor beta-D-glucuronoside + UDP + H(+)</text>
        <dbReference type="Rhea" id="RHEA:21032"/>
        <dbReference type="ChEBI" id="CHEBI:15378"/>
        <dbReference type="ChEBI" id="CHEBI:58052"/>
        <dbReference type="ChEBI" id="CHEBI:58223"/>
        <dbReference type="ChEBI" id="CHEBI:132367"/>
        <dbReference type="ChEBI" id="CHEBI:132368"/>
        <dbReference type="EC" id="2.4.1.17"/>
    </reaction>
</comment>
<feature type="chain" id="PRO_5029033952" description="UDP-glucuronosyltransferase" evidence="5">
    <location>
        <begin position="19"/>
        <end position="518"/>
    </location>
</feature>
<dbReference type="InterPro" id="IPR002213">
    <property type="entry name" value="UDP_glucos_trans"/>
</dbReference>
<dbReference type="PANTHER" id="PTHR48043:SF159">
    <property type="entry name" value="EG:EG0003.4 PROTEIN-RELATED"/>
    <property type="match status" value="1"/>
</dbReference>
<keyword evidence="3 4" id="KW-0808">Transferase</keyword>
<dbReference type="GO" id="GO:0016020">
    <property type="term" value="C:membrane"/>
    <property type="evidence" value="ECO:0007669"/>
    <property type="project" value="UniProtKB-SubCell"/>
</dbReference>
<keyword evidence="2 4" id="KW-0328">Glycosyltransferase</keyword>
<organism evidence="6">
    <name type="scientific">Ostrinia furnacalis</name>
    <name type="common">Asian corn borer</name>
    <dbReference type="NCBI Taxonomy" id="93504"/>
    <lineage>
        <taxon>Eukaryota</taxon>
        <taxon>Metazoa</taxon>
        <taxon>Ecdysozoa</taxon>
        <taxon>Arthropoda</taxon>
        <taxon>Hexapoda</taxon>
        <taxon>Insecta</taxon>
        <taxon>Pterygota</taxon>
        <taxon>Neoptera</taxon>
        <taxon>Endopterygota</taxon>
        <taxon>Lepidoptera</taxon>
        <taxon>Glossata</taxon>
        <taxon>Ditrysia</taxon>
        <taxon>Pyraloidea</taxon>
        <taxon>Crambidae</taxon>
        <taxon>Pyraustinae</taxon>
        <taxon>Ostrinia</taxon>
    </lineage>
</organism>
<dbReference type="GO" id="GO:0015020">
    <property type="term" value="F:glucuronosyltransferase activity"/>
    <property type="evidence" value="ECO:0007669"/>
    <property type="project" value="UniProtKB-EC"/>
</dbReference>
<dbReference type="EC" id="2.4.1.17" evidence="5"/>
<dbReference type="AlphaFoldDB" id="A0A7H1CRG8"/>
<comment type="subcellular location">
    <subcellularLocation>
        <location evidence="5">Membrane</location>
        <topology evidence="5">Single-pass membrane protein</topology>
    </subcellularLocation>
</comment>
<evidence type="ECO:0000256" key="5">
    <source>
        <dbReference type="RuleBase" id="RU362059"/>
    </source>
</evidence>
<dbReference type="Gene3D" id="3.40.50.2000">
    <property type="entry name" value="Glycogen Phosphorylase B"/>
    <property type="match status" value="2"/>
</dbReference>